<dbReference type="EMBL" id="BTPU01000002">
    <property type="protein sequence ID" value="GMQ60973.1"/>
    <property type="molecule type" value="Genomic_DNA"/>
</dbReference>
<keyword evidence="2" id="KW-1185">Reference proteome</keyword>
<comment type="caution">
    <text evidence="1">The sequence shown here is derived from an EMBL/GenBank/DDBJ whole genome shotgun (WGS) entry which is preliminary data.</text>
</comment>
<proteinExistence type="predicted"/>
<evidence type="ECO:0000313" key="2">
    <source>
        <dbReference type="Proteomes" id="UP001374599"/>
    </source>
</evidence>
<accession>A0ACB5UGC1</accession>
<organism evidence="1 2">
    <name type="scientific">Vallitalea maricola</name>
    <dbReference type="NCBI Taxonomy" id="3074433"/>
    <lineage>
        <taxon>Bacteria</taxon>
        <taxon>Bacillati</taxon>
        <taxon>Bacillota</taxon>
        <taxon>Clostridia</taxon>
        <taxon>Lachnospirales</taxon>
        <taxon>Vallitaleaceae</taxon>
        <taxon>Vallitalea</taxon>
    </lineage>
</organism>
<sequence length="431" mass="49914">MRKSIMWLIILVLMLLTACQNNIKDNDNKDINIVHNEPINNHKDNKNDNAKAIKVDKSETVENNDSEKNNHADKKGEKVSDSIIAKEPISITEQSEDKKYILNYCDRNDFVSLTIPRTQWDTFIKNDYYSKMPNQENHGMVISQEWSNFIYNIVNAEYDFIVYVLNNDSRPDKLPMNGYYQAIQNDIVGIGTGGFGKPLFNYADLYGDSNSKLQGIIYITHNDVLYDGPILHEFMHRWGNYILDSDYGMCHWGNSNIYGRLGGYDKIVENDGRSIIIKHKRYWEGSYAPFELYLMGLIPKEEVPDITVTEDYSSRIINETDWNRIDGENITVDGKIKTITYTIDQIIGGALSNKNQKANIGERIPSYKDSKKQFNILFVNIDYDDMTEKEIESMNNQIKLLCYEGEYDDEIYNFWEACKGKGSIKSTVYFK</sequence>
<protein>
    <submittedName>
        <fullName evidence="1">Uncharacterized protein</fullName>
    </submittedName>
</protein>
<evidence type="ECO:0000313" key="1">
    <source>
        <dbReference type="EMBL" id="GMQ60973.1"/>
    </source>
</evidence>
<reference evidence="1" key="1">
    <citation type="submission" date="2023-09" db="EMBL/GenBank/DDBJ databases">
        <title>Vallitalea sediminicola and Vallitalea maricola sp. nov., anaerobic bacteria isolated from marine sediment.</title>
        <authorList>
            <person name="Hirano S."/>
            <person name="Maeda A."/>
            <person name="Terahara T."/>
            <person name="Mori K."/>
            <person name="Hamada M."/>
            <person name="Matsumoto R."/>
            <person name="Kobayashi T."/>
        </authorList>
    </citation>
    <scope>NUCLEOTIDE SEQUENCE</scope>
    <source>
        <strain evidence="1">AN17-2</strain>
    </source>
</reference>
<dbReference type="Proteomes" id="UP001374599">
    <property type="component" value="Unassembled WGS sequence"/>
</dbReference>
<gene>
    <name evidence="1" type="ORF">AN2V17_02000</name>
</gene>
<name>A0ACB5UGC1_9FIRM</name>